<evidence type="ECO:0000256" key="2">
    <source>
        <dbReference type="ARBA" id="ARBA00023157"/>
    </source>
</evidence>
<dbReference type="Gene3D" id="2.60.120.290">
    <property type="entry name" value="Spermadhesin, CUB domain"/>
    <property type="match status" value="1"/>
</dbReference>
<evidence type="ECO:0000259" key="4">
    <source>
        <dbReference type="PROSITE" id="PS01180"/>
    </source>
</evidence>
<feature type="domain" description="CUB" evidence="4">
    <location>
        <begin position="158"/>
        <end position="281"/>
    </location>
</feature>
<dbReference type="Proteomes" id="UP001519460">
    <property type="component" value="Unassembled WGS sequence"/>
</dbReference>
<dbReference type="EMBL" id="JACVVK020000434">
    <property type="protein sequence ID" value="KAK7474526.1"/>
    <property type="molecule type" value="Genomic_DNA"/>
</dbReference>
<gene>
    <name evidence="5" type="ORF">BaRGS_00034220</name>
</gene>
<evidence type="ECO:0000256" key="3">
    <source>
        <dbReference type="PROSITE-ProRule" id="PRU00059"/>
    </source>
</evidence>
<dbReference type="AlphaFoldDB" id="A0ABD0JIL2"/>
<comment type="caution">
    <text evidence="3">Lacks conserved residue(s) required for the propagation of feature annotation.</text>
</comment>
<dbReference type="InterPro" id="IPR000859">
    <property type="entry name" value="CUB_dom"/>
</dbReference>
<keyword evidence="6" id="KW-1185">Reference proteome</keyword>
<proteinExistence type="predicted"/>
<comment type="caution">
    <text evidence="5">The sequence shown here is derived from an EMBL/GenBank/DDBJ whole genome shotgun (WGS) entry which is preliminary data.</text>
</comment>
<dbReference type="PANTHER" id="PTHR24251:SF37">
    <property type="entry name" value="CUB DOMAIN-CONTAINING PROTEIN"/>
    <property type="match status" value="1"/>
</dbReference>
<dbReference type="SUPFAM" id="SSF49854">
    <property type="entry name" value="Spermadhesin, CUB domain"/>
    <property type="match status" value="2"/>
</dbReference>
<dbReference type="PANTHER" id="PTHR24251">
    <property type="entry name" value="OVOCHYMASE-RELATED"/>
    <property type="match status" value="1"/>
</dbReference>
<evidence type="ECO:0000256" key="1">
    <source>
        <dbReference type="ARBA" id="ARBA00022737"/>
    </source>
</evidence>
<dbReference type="PROSITE" id="PS01180">
    <property type="entry name" value="CUB"/>
    <property type="match status" value="1"/>
</dbReference>
<evidence type="ECO:0000313" key="6">
    <source>
        <dbReference type="Proteomes" id="UP001519460"/>
    </source>
</evidence>
<evidence type="ECO:0000313" key="5">
    <source>
        <dbReference type="EMBL" id="KAK7474526.1"/>
    </source>
</evidence>
<dbReference type="Pfam" id="PF00431">
    <property type="entry name" value="CUB"/>
    <property type="match status" value="1"/>
</dbReference>
<reference evidence="5 6" key="1">
    <citation type="journal article" date="2023" name="Sci. Data">
        <title>Genome assembly of the Korean intertidal mud-creeper Batillaria attramentaria.</title>
        <authorList>
            <person name="Patra A.K."/>
            <person name="Ho P.T."/>
            <person name="Jun S."/>
            <person name="Lee S.J."/>
            <person name="Kim Y."/>
            <person name="Won Y.J."/>
        </authorList>
    </citation>
    <scope>NUCLEOTIDE SEQUENCE [LARGE SCALE GENOMIC DNA]</scope>
    <source>
        <strain evidence="5">Wonlab-2016</strain>
    </source>
</reference>
<name>A0ABD0JIL2_9CAEN</name>
<protein>
    <recommendedName>
        <fullName evidence="4">CUB domain-containing protein</fullName>
    </recommendedName>
</protein>
<keyword evidence="2" id="KW-1015">Disulfide bond</keyword>
<dbReference type="InterPro" id="IPR035914">
    <property type="entry name" value="Sperma_CUB_dom_sf"/>
</dbReference>
<accession>A0ABD0JIL2</accession>
<keyword evidence="1" id="KW-0677">Repeat</keyword>
<sequence>FQHRSYSGTIILAFHSGDTSGGPVFYIRYWAEDMNFLCPPKFSIDGSLWASLGKMEVFKGVSQEIGNATERDCWWQIGTVEKDAVVKLVKIYNMDYLSDCHSRDKLTIGRDKTIGMCENDAFPIWSETQVINLHFHTDFSSPRREFFIYYTAVKRGECQGHPVSLVATTEPQTLTESALPSDNSSDGTDCRWLIKAEKSDDTLQIKVNSTNNTSSCYLLRVSVYDGGQLDLDHLLPASCQPNATIRTYTSRSDKVLIVFNRDPEKLVGQVVDDFEMSFVALRNDVDTGGSAGLGLHPLLAVCVLLCLYRVFF</sequence>
<feature type="non-terminal residue" evidence="5">
    <location>
        <position position="1"/>
    </location>
</feature>
<organism evidence="5 6">
    <name type="scientific">Batillaria attramentaria</name>
    <dbReference type="NCBI Taxonomy" id="370345"/>
    <lineage>
        <taxon>Eukaryota</taxon>
        <taxon>Metazoa</taxon>
        <taxon>Spiralia</taxon>
        <taxon>Lophotrochozoa</taxon>
        <taxon>Mollusca</taxon>
        <taxon>Gastropoda</taxon>
        <taxon>Caenogastropoda</taxon>
        <taxon>Sorbeoconcha</taxon>
        <taxon>Cerithioidea</taxon>
        <taxon>Batillariidae</taxon>
        <taxon>Batillaria</taxon>
    </lineage>
</organism>